<dbReference type="InterPro" id="IPR013785">
    <property type="entry name" value="Aldolase_TIM"/>
</dbReference>
<dbReference type="GO" id="GO:0005737">
    <property type="term" value="C:cytoplasm"/>
    <property type="evidence" value="ECO:0007669"/>
    <property type="project" value="UniProtKB-SubCell"/>
</dbReference>
<name>A0A2S5T7J0_9BURK</name>
<evidence type="ECO:0000256" key="3">
    <source>
        <dbReference type="ARBA" id="ARBA00009767"/>
    </source>
</evidence>
<dbReference type="Proteomes" id="UP000239406">
    <property type="component" value="Unassembled WGS sequence"/>
</dbReference>
<dbReference type="EMBL" id="PSNY01000003">
    <property type="protein sequence ID" value="PPE70964.1"/>
    <property type="molecule type" value="Genomic_DNA"/>
</dbReference>
<comment type="cofactor">
    <cofactor evidence="10">
        <name>Mg(2+)</name>
        <dbReference type="ChEBI" id="CHEBI:18420"/>
    </cofactor>
</comment>
<dbReference type="Pfam" id="PF00682">
    <property type="entry name" value="HMGL-like"/>
    <property type="match status" value="1"/>
</dbReference>
<comment type="similarity">
    <text evidence="3 10">Belongs to the alpha-IPM synthase/homocitrate synthase family. LeuA type 2 subfamily.</text>
</comment>
<evidence type="ECO:0000256" key="9">
    <source>
        <dbReference type="ARBA" id="ARBA00023304"/>
    </source>
</evidence>
<comment type="subcellular location">
    <subcellularLocation>
        <location evidence="10">Cytoplasm</location>
    </subcellularLocation>
</comment>
<proteinExistence type="inferred from homology"/>
<dbReference type="InterPro" id="IPR000891">
    <property type="entry name" value="PYR_CT"/>
</dbReference>
<dbReference type="PANTHER" id="PTHR46911:SF1">
    <property type="entry name" value="2-ISOPROPYLMALATE SYNTHASE"/>
    <property type="match status" value="1"/>
</dbReference>
<evidence type="ECO:0000313" key="12">
    <source>
        <dbReference type="Proteomes" id="UP000239406"/>
    </source>
</evidence>
<dbReference type="CDD" id="cd07942">
    <property type="entry name" value="DRE_TIM_LeuA"/>
    <property type="match status" value="1"/>
</dbReference>
<dbReference type="InterPro" id="IPR054692">
    <property type="entry name" value="LeuA-like_post-cat"/>
</dbReference>
<dbReference type="SMART" id="SM00917">
    <property type="entry name" value="LeuA_dimer"/>
    <property type="match status" value="1"/>
</dbReference>
<dbReference type="EC" id="2.3.3.13" evidence="4 10"/>
<keyword evidence="9 10" id="KW-0100">Branched-chain amino acid biosynthesis</keyword>
<feature type="binding site" evidence="10">
    <location>
        <position position="246"/>
    </location>
    <ligand>
        <name>Mg(2+)</name>
        <dbReference type="ChEBI" id="CHEBI:18420"/>
    </ligand>
</feature>
<dbReference type="GO" id="GO:0009098">
    <property type="term" value="P:L-leucine biosynthetic process"/>
    <property type="evidence" value="ECO:0007669"/>
    <property type="project" value="UniProtKB-UniRule"/>
</dbReference>
<feature type="region of interest" description="Regulatory domain" evidence="10">
    <location>
        <begin position="437"/>
        <end position="568"/>
    </location>
</feature>
<dbReference type="InterPro" id="IPR039371">
    <property type="entry name" value="LeuA_N_DRE-TIM"/>
</dbReference>
<reference evidence="11 12" key="1">
    <citation type="submission" date="2018-02" db="EMBL/GenBank/DDBJ databases">
        <title>Reclassifiation of [Polyangium] brachysporum DSM 7029 as Guopingzhaonella breviflexa gen. nov., sp. nov., a member of the family Comamonadaceae.</title>
        <authorList>
            <person name="Tang B."/>
        </authorList>
    </citation>
    <scope>NUCLEOTIDE SEQUENCE [LARGE SCALE GENOMIC DNA]</scope>
    <source>
        <strain evidence="11 12">DSM 15344</strain>
    </source>
</reference>
<evidence type="ECO:0000256" key="7">
    <source>
        <dbReference type="ARBA" id="ARBA00022679"/>
    </source>
</evidence>
<comment type="subunit">
    <text evidence="10">Homodimer.</text>
</comment>
<organism evidence="11 12">
    <name type="scientific">Caldimonas thermodepolymerans</name>
    <dbReference type="NCBI Taxonomy" id="215580"/>
    <lineage>
        <taxon>Bacteria</taxon>
        <taxon>Pseudomonadati</taxon>
        <taxon>Pseudomonadota</taxon>
        <taxon>Betaproteobacteria</taxon>
        <taxon>Burkholderiales</taxon>
        <taxon>Sphaerotilaceae</taxon>
        <taxon>Caldimonas</taxon>
    </lineage>
</organism>
<comment type="catalytic activity">
    <reaction evidence="1 10">
        <text>3-methyl-2-oxobutanoate + acetyl-CoA + H2O = (2S)-2-isopropylmalate + CoA + H(+)</text>
        <dbReference type="Rhea" id="RHEA:21524"/>
        <dbReference type="ChEBI" id="CHEBI:1178"/>
        <dbReference type="ChEBI" id="CHEBI:11851"/>
        <dbReference type="ChEBI" id="CHEBI:15377"/>
        <dbReference type="ChEBI" id="CHEBI:15378"/>
        <dbReference type="ChEBI" id="CHEBI:57287"/>
        <dbReference type="ChEBI" id="CHEBI:57288"/>
        <dbReference type="EC" id="2.3.3.13"/>
    </reaction>
</comment>
<dbReference type="PROSITE" id="PS00816">
    <property type="entry name" value="AIPM_HOMOCIT_SYNTH_2"/>
    <property type="match status" value="1"/>
</dbReference>
<dbReference type="PANTHER" id="PTHR46911">
    <property type="match status" value="1"/>
</dbReference>
<keyword evidence="7 10" id="KW-0808">Transferase</keyword>
<evidence type="ECO:0000256" key="10">
    <source>
        <dbReference type="HAMAP-Rule" id="MF_00572"/>
    </source>
</evidence>
<dbReference type="InterPro" id="IPR013709">
    <property type="entry name" value="2-isopropylmalate_synth_dimer"/>
</dbReference>
<dbReference type="NCBIfam" id="TIGR00970">
    <property type="entry name" value="leuA_yeast"/>
    <property type="match status" value="1"/>
</dbReference>
<sequence length="568" mass="62952">MLKDPSRKYRAFPPVGLKDRTWPDRVITRPPVWMSTDLRDGNQALFEPMNVATKMRLFETIVRVGVKEIEVGFPSASQIDYDFVRKLIEEDRIPEDVTIEVLTQAREDLIARTFESLRGARRAIVHMYNATAPAFRRIVFNMTPDQVRELAVRNARLIKEHAARQPETEWVFQYSPEVFSGTELPVAKDVVDAVMDVWQPTPERKAIVNLPATVEMSTPNIYADQVEWMHRHLKRRDSIVLSVHPHNDRGTAVAAAELAVMAGADRVEGCLFGNGERTGNVDLVTLALNLYSQGVHPGLDFSDINAVARTVEECTQLPIHPRHPYVGDLVFTAFSGSHQDAIRKGMAAQRADAYWEVPYLPIDPADVGRTYDSIVRVNSQSGKGGIAFLLETGYGLVMPRRLQVEFSAAVQRVADATGTELSAQALWELFSEEYLVPREPLRYVAHDSRERDGHVDVQLTVELRGQRMQLHGRGNGPLDAAAQALGLPVRIDSYEERGLQGGSDASAVAFVELAWPGEAGSAYGVGVHTSILSASILALVSGLNRWHARAPQVVDAAFAAWTQRPAAA</sequence>
<evidence type="ECO:0000256" key="2">
    <source>
        <dbReference type="ARBA" id="ARBA00004689"/>
    </source>
</evidence>
<comment type="function">
    <text evidence="10">Catalyzes the condensation of the acetyl group of acetyl-CoA with 3-methyl-2-oxobutanoate (2-ketoisovalerate) to form 3-carboxy-3-hydroxy-4-methylpentanoate (2-isopropylmalate).</text>
</comment>
<keyword evidence="10" id="KW-0963">Cytoplasm</keyword>
<comment type="caution">
    <text evidence="11">The sequence shown here is derived from an EMBL/GenBank/DDBJ whole genome shotgun (WGS) entry which is preliminary data.</text>
</comment>
<dbReference type="SUPFAM" id="SSF110921">
    <property type="entry name" value="2-isopropylmalate synthase LeuA, allosteric (dimerisation) domain"/>
    <property type="match status" value="1"/>
</dbReference>
<dbReference type="Pfam" id="PF22615">
    <property type="entry name" value="IPMS_D2"/>
    <property type="match status" value="1"/>
</dbReference>
<dbReference type="Gene3D" id="3.20.20.70">
    <property type="entry name" value="Aldolase class I"/>
    <property type="match status" value="1"/>
</dbReference>
<gene>
    <name evidence="10 11" type="primary">leuA</name>
    <name evidence="11" type="ORF">C1702_03085</name>
</gene>
<dbReference type="SUPFAM" id="SSF89000">
    <property type="entry name" value="post-HMGL domain-like"/>
    <property type="match status" value="1"/>
</dbReference>
<protein>
    <recommendedName>
        <fullName evidence="4 10">2-isopropylmalate synthase</fullName>
        <ecNumber evidence="4 10">2.3.3.13</ecNumber>
    </recommendedName>
    <alternativeName>
        <fullName evidence="10">Alpha-IPM synthase</fullName>
    </alternativeName>
    <alternativeName>
        <fullName evidence="10">Alpha-isopropylmalate synthase</fullName>
    </alternativeName>
</protein>
<dbReference type="GO" id="GO:0003985">
    <property type="term" value="F:acetyl-CoA C-acetyltransferase activity"/>
    <property type="evidence" value="ECO:0007669"/>
    <property type="project" value="UniProtKB-UniRule"/>
</dbReference>
<keyword evidence="6 10" id="KW-0028">Amino-acid biosynthesis</keyword>
<dbReference type="InterPro" id="IPR036230">
    <property type="entry name" value="LeuA_allosteric_dom_sf"/>
</dbReference>
<evidence type="ECO:0000256" key="8">
    <source>
        <dbReference type="ARBA" id="ARBA00022723"/>
    </source>
</evidence>
<dbReference type="UniPathway" id="UPA00048">
    <property type="reaction ID" value="UER00070"/>
</dbReference>
<evidence type="ECO:0000256" key="1">
    <source>
        <dbReference type="ARBA" id="ARBA00000064"/>
    </source>
</evidence>
<feature type="binding site" evidence="10">
    <location>
        <position position="40"/>
    </location>
    <ligand>
        <name>Mg(2+)</name>
        <dbReference type="ChEBI" id="CHEBI:18420"/>
    </ligand>
</feature>
<comment type="pathway">
    <text evidence="2 10">Amino-acid biosynthesis; L-leucine biosynthesis; L-leucine from 3-methyl-2-oxobutanoate: step 1/4.</text>
</comment>
<keyword evidence="12" id="KW-1185">Reference proteome</keyword>
<dbReference type="AlphaFoldDB" id="A0A2S5T7J0"/>
<feature type="binding site" evidence="10">
    <location>
        <position position="244"/>
    </location>
    <ligand>
        <name>Mg(2+)</name>
        <dbReference type="ChEBI" id="CHEBI:18420"/>
    </ligand>
</feature>
<evidence type="ECO:0000313" key="11">
    <source>
        <dbReference type="EMBL" id="PPE70964.1"/>
    </source>
</evidence>
<keyword evidence="5 10" id="KW-0432">Leucine biosynthesis</keyword>
<feature type="binding site" evidence="10">
    <location>
        <position position="280"/>
    </location>
    <ligand>
        <name>Mg(2+)</name>
        <dbReference type="ChEBI" id="CHEBI:18420"/>
    </ligand>
</feature>
<dbReference type="InterPro" id="IPR002034">
    <property type="entry name" value="AIPM/Hcit_synth_CS"/>
</dbReference>
<evidence type="ECO:0000256" key="5">
    <source>
        <dbReference type="ARBA" id="ARBA00022430"/>
    </source>
</evidence>
<accession>A0A2S5T7J0</accession>
<dbReference type="Gene3D" id="3.30.160.270">
    <property type="match status" value="1"/>
</dbReference>
<evidence type="ECO:0000256" key="6">
    <source>
        <dbReference type="ARBA" id="ARBA00022605"/>
    </source>
</evidence>
<dbReference type="NCBIfam" id="NF002991">
    <property type="entry name" value="PRK03739.1"/>
    <property type="match status" value="1"/>
</dbReference>
<dbReference type="Pfam" id="PF08502">
    <property type="entry name" value="LeuA_dimer"/>
    <property type="match status" value="1"/>
</dbReference>
<dbReference type="RefSeq" id="WP_104356225.1">
    <property type="nucleotide sequence ID" value="NZ_CP064338.1"/>
</dbReference>
<dbReference type="SUPFAM" id="SSF51569">
    <property type="entry name" value="Aldolase"/>
    <property type="match status" value="1"/>
</dbReference>
<dbReference type="PROSITE" id="PS50991">
    <property type="entry name" value="PYR_CT"/>
    <property type="match status" value="1"/>
</dbReference>
<keyword evidence="8 10" id="KW-0479">Metal-binding</keyword>
<dbReference type="GO" id="GO:0000287">
    <property type="term" value="F:magnesium ion binding"/>
    <property type="evidence" value="ECO:0007669"/>
    <property type="project" value="UniProtKB-UniRule"/>
</dbReference>
<keyword evidence="10" id="KW-0460">Magnesium</keyword>
<dbReference type="GO" id="GO:0003852">
    <property type="term" value="F:2-isopropylmalate synthase activity"/>
    <property type="evidence" value="ECO:0007669"/>
    <property type="project" value="UniProtKB-UniRule"/>
</dbReference>
<dbReference type="HAMAP" id="MF_00572">
    <property type="entry name" value="LeuA_type2"/>
    <property type="match status" value="1"/>
</dbReference>
<dbReference type="PROSITE" id="PS00815">
    <property type="entry name" value="AIPM_HOMOCIT_SYNTH_1"/>
    <property type="match status" value="1"/>
</dbReference>
<evidence type="ECO:0000256" key="4">
    <source>
        <dbReference type="ARBA" id="ARBA00012973"/>
    </source>
</evidence>
<dbReference type="InterPro" id="IPR005668">
    <property type="entry name" value="IPM_Synthase"/>
</dbReference>